<accession>A0ABD2P0N9</accession>
<evidence type="ECO:0000313" key="1">
    <source>
        <dbReference type="EMBL" id="KAL3284217.1"/>
    </source>
</evidence>
<evidence type="ECO:0000313" key="2">
    <source>
        <dbReference type="Proteomes" id="UP001516400"/>
    </source>
</evidence>
<name>A0ABD2P0N9_9CUCU</name>
<dbReference type="AlphaFoldDB" id="A0ABD2P0N9"/>
<keyword evidence="2" id="KW-1185">Reference proteome</keyword>
<comment type="caution">
    <text evidence="1">The sequence shown here is derived from an EMBL/GenBank/DDBJ whole genome shotgun (WGS) entry which is preliminary data.</text>
</comment>
<protein>
    <submittedName>
        <fullName evidence="1">Uncharacterized protein</fullName>
    </submittedName>
</protein>
<reference evidence="1 2" key="1">
    <citation type="journal article" date="2021" name="BMC Biol.">
        <title>Horizontally acquired antibacterial genes associated with adaptive radiation of ladybird beetles.</title>
        <authorList>
            <person name="Li H.S."/>
            <person name="Tang X.F."/>
            <person name="Huang Y.H."/>
            <person name="Xu Z.Y."/>
            <person name="Chen M.L."/>
            <person name="Du X.Y."/>
            <person name="Qiu B.Y."/>
            <person name="Chen P.T."/>
            <person name="Zhang W."/>
            <person name="Slipinski A."/>
            <person name="Escalona H.E."/>
            <person name="Waterhouse R.M."/>
            <person name="Zwick A."/>
            <person name="Pang H."/>
        </authorList>
    </citation>
    <scope>NUCLEOTIDE SEQUENCE [LARGE SCALE GENOMIC DNA]</scope>
    <source>
        <strain evidence="1">SYSU2018</strain>
    </source>
</reference>
<proteinExistence type="predicted"/>
<organism evidence="1 2">
    <name type="scientific">Cryptolaemus montrouzieri</name>
    <dbReference type="NCBI Taxonomy" id="559131"/>
    <lineage>
        <taxon>Eukaryota</taxon>
        <taxon>Metazoa</taxon>
        <taxon>Ecdysozoa</taxon>
        <taxon>Arthropoda</taxon>
        <taxon>Hexapoda</taxon>
        <taxon>Insecta</taxon>
        <taxon>Pterygota</taxon>
        <taxon>Neoptera</taxon>
        <taxon>Endopterygota</taxon>
        <taxon>Coleoptera</taxon>
        <taxon>Polyphaga</taxon>
        <taxon>Cucujiformia</taxon>
        <taxon>Coccinelloidea</taxon>
        <taxon>Coccinellidae</taxon>
        <taxon>Scymninae</taxon>
        <taxon>Scymnini</taxon>
        <taxon>Cryptolaemus</taxon>
    </lineage>
</organism>
<dbReference type="EMBL" id="JABFTP020000165">
    <property type="protein sequence ID" value="KAL3284217.1"/>
    <property type="molecule type" value="Genomic_DNA"/>
</dbReference>
<sequence length="138" mass="16582">MSIDPLTLIDHSLSYQILITFTINLPSHSNPKKQLYEAKQVNYGKLKNELQRGRFTQELKELINERDKKYVLTRRYINTHRSEVEFADLKRRVKNLIEYNKKEHFKSKLKDCERSMKKTWDTMKEMTGQMEKEITVIS</sequence>
<gene>
    <name evidence="1" type="ORF">HHI36_018380</name>
</gene>
<dbReference type="Proteomes" id="UP001516400">
    <property type="component" value="Unassembled WGS sequence"/>
</dbReference>